<dbReference type="GO" id="GO:0016887">
    <property type="term" value="F:ATP hydrolysis activity"/>
    <property type="evidence" value="ECO:0007669"/>
    <property type="project" value="InterPro"/>
</dbReference>
<reference evidence="6" key="1">
    <citation type="submission" date="2018-07" db="EMBL/GenBank/DDBJ databases">
        <title>Streptacidiphilus bronchialis DSM 106435 chromosome.</title>
        <authorList>
            <person name="Batra D."/>
            <person name="Gulvik C.A."/>
        </authorList>
    </citation>
    <scope>NUCLEOTIDE SEQUENCE [LARGE SCALE GENOMIC DNA]</scope>
    <source>
        <strain evidence="6">DSM 106435</strain>
    </source>
</reference>
<evidence type="ECO:0000256" key="2">
    <source>
        <dbReference type="ARBA" id="ARBA00022741"/>
    </source>
</evidence>
<name>A0A345T6H4_9ACTN</name>
<keyword evidence="3 5" id="KW-0067">ATP-binding</keyword>
<dbReference type="Gene3D" id="3.40.50.300">
    <property type="entry name" value="P-loop containing nucleotide triphosphate hydrolases"/>
    <property type="match status" value="1"/>
</dbReference>
<evidence type="ECO:0000259" key="4">
    <source>
        <dbReference type="PROSITE" id="PS50893"/>
    </source>
</evidence>
<evidence type="ECO:0000256" key="3">
    <source>
        <dbReference type="ARBA" id="ARBA00022840"/>
    </source>
</evidence>
<dbReference type="GO" id="GO:0022857">
    <property type="term" value="F:transmembrane transporter activity"/>
    <property type="evidence" value="ECO:0007669"/>
    <property type="project" value="TreeGrafter"/>
</dbReference>
<dbReference type="InterPro" id="IPR015854">
    <property type="entry name" value="ABC_transpr_LolD-like"/>
</dbReference>
<dbReference type="EMBL" id="CP031264">
    <property type="protein sequence ID" value="AXI81579.1"/>
    <property type="molecule type" value="Genomic_DNA"/>
</dbReference>
<evidence type="ECO:0000256" key="1">
    <source>
        <dbReference type="ARBA" id="ARBA00005417"/>
    </source>
</evidence>
<dbReference type="RefSeq" id="WP_111494334.1">
    <property type="nucleotide sequence ID" value="NZ_CP031264.1"/>
</dbReference>
<dbReference type="InterPro" id="IPR027417">
    <property type="entry name" value="P-loop_NTPase"/>
</dbReference>
<feature type="domain" description="ABC transporter" evidence="4">
    <location>
        <begin position="2"/>
        <end position="227"/>
    </location>
</feature>
<accession>A0A345T6H4</accession>
<dbReference type="AlphaFoldDB" id="A0A345T6H4"/>
<dbReference type="Pfam" id="PF00005">
    <property type="entry name" value="ABC_tran"/>
    <property type="match status" value="1"/>
</dbReference>
<dbReference type="GO" id="GO:0005524">
    <property type="term" value="F:ATP binding"/>
    <property type="evidence" value="ECO:0007669"/>
    <property type="project" value="UniProtKB-KW"/>
</dbReference>
<dbReference type="Proteomes" id="UP000249340">
    <property type="component" value="Chromosome"/>
</dbReference>
<dbReference type="SMART" id="SM00382">
    <property type="entry name" value="AAA"/>
    <property type="match status" value="1"/>
</dbReference>
<evidence type="ECO:0000313" key="6">
    <source>
        <dbReference type="Proteomes" id="UP000249340"/>
    </source>
</evidence>
<dbReference type="InterPro" id="IPR003593">
    <property type="entry name" value="AAA+_ATPase"/>
</dbReference>
<dbReference type="PANTHER" id="PTHR24220">
    <property type="entry name" value="IMPORT ATP-BINDING PROTEIN"/>
    <property type="match status" value="1"/>
</dbReference>
<dbReference type="PROSITE" id="PS50893">
    <property type="entry name" value="ABC_TRANSPORTER_2"/>
    <property type="match status" value="1"/>
</dbReference>
<dbReference type="InterPro" id="IPR003439">
    <property type="entry name" value="ABC_transporter-like_ATP-bd"/>
</dbReference>
<dbReference type="KEGG" id="stri:C7M71_021730"/>
<protein>
    <submittedName>
        <fullName evidence="5">ATP-binding cassette domain-containing protein</fullName>
    </submittedName>
</protein>
<dbReference type="SUPFAM" id="SSF52540">
    <property type="entry name" value="P-loop containing nucleoside triphosphate hydrolases"/>
    <property type="match status" value="1"/>
</dbReference>
<keyword evidence="2" id="KW-0547">Nucleotide-binding</keyword>
<gene>
    <name evidence="5" type="ORF">C7M71_021730</name>
</gene>
<sequence>MLRACGVVKSHDGTPALRGVSLGVRQGEVLAVTGPRGSGKTTLLGCLGGLLPVDDGEVWFDDIPVHSLPRAARERLRLENFGWVGSEPQLLPELTARENVALPLLLAGAGHRAATTAAYEWLERLDVADCARSRPAELIQSQRQRIAVARALAPQPRVVLADDPTAPLHREAQEQVLRILTTAARSHDLTLVLALHEPEQAKHADRVVALLDGHLPAPVATPVAAAVTAAATPA</sequence>
<keyword evidence="6" id="KW-1185">Reference proteome</keyword>
<evidence type="ECO:0000313" key="5">
    <source>
        <dbReference type="EMBL" id="AXI81579.1"/>
    </source>
</evidence>
<dbReference type="GO" id="GO:0005886">
    <property type="term" value="C:plasma membrane"/>
    <property type="evidence" value="ECO:0007669"/>
    <property type="project" value="TreeGrafter"/>
</dbReference>
<dbReference type="PANTHER" id="PTHR24220:SF689">
    <property type="entry name" value="LIPOPROTEIN-RELEASING SYSTEM ATP-BINDING PROTEIN LOLD"/>
    <property type="match status" value="1"/>
</dbReference>
<dbReference type="OrthoDB" id="9802264at2"/>
<proteinExistence type="inferred from homology"/>
<comment type="similarity">
    <text evidence="1">Belongs to the ABC transporter superfamily.</text>
</comment>
<organism evidence="5 6">
    <name type="scientific">Peterkaempfera bronchialis</name>
    <dbReference type="NCBI Taxonomy" id="2126346"/>
    <lineage>
        <taxon>Bacteria</taxon>
        <taxon>Bacillati</taxon>
        <taxon>Actinomycetota</taxon>
        <taxon>Actinomycetes</taxon>
        <taxon>Kitasatosporales</taxon>
        <taxon>Streptomycetaceae</taxon>
        <taxon>Peterkaempfera</taxon>
    </lineage>
</organism>